<name>A0A381PK80_9ZZZZ</name>
<protein>
    <submittedName>
        <fullName evidence="2">Uncharacterized protein</fullName>
    </submittedName>
</protein>
<proteinExistence type="predicted"/>
<gene>
    <name evidence="2" type="ORF">METZ01_LOCUS19333</name>
</gene>
<keyword evidence="1" id="KW-0812">Transmembrane</keyword>
<accession>A0A381PK80</accession>
<organism evidence="2">
    <name type="scientific">marine metagenome</name>
    <dbReference type="NCBI Taxonomy" id="408172"/>
    <lineage>
        <taxon>unclassified sequences</taxon>
        <taxon>metagenomes</taxon>
        <taxon>ecological metagenomes</taxon>
    </lineage>
</organism>
<keyword evidence="1" id="KW-1133">Transmembrane helix</keyword>
<dbReference type="AlphaFoldDB" id="A0A381PK80"/>
<keyword evidence="1" id="KW-0472">Membrane</keyword>
<sequence>MNFTLLLIGLHSLILHFGRQTDCTGDIKGRFRSFPQKRKLWLGVYADYSKTVVIRVASIRFFAALHTSWTWAVFLFWLLFNYSKQSASATVAAKTRFANY</sequence>
<feature type="transmembrane region" description="Helical" evidence="1">
    <location>
        <begin position="59"/>
        <end position="80"/>
    </location>
</feature>
<dbReference type="EMBL" id="UINC01000985">
    <property type="protein sequence ID" value="SUZ66479.1"/>
    <property type="molecule type" value="Genomic_DNA"/>
</dbReference>
<reference evidence="2" key="1">
    <citation type="submission" date="2018-05" db="EMBL/GenBank/DDBJ databases">
        <authorList>
            <person name="Lanie J.A."/>
            <person name="Ng W.-L."/>
            <person name="Kazmierczak K.M."/>
            <person name="Andrzejewski T.M."/>
            <person name="Davidsen T.M."/>
            <person name="Wayne K.J."/>
            <person name="Tettelin H."/>
            <person name="Glass J.I."/>
            <person name="Rusch D."/>
            <person name="Podicherti R."/>
            <person name="Tsui H.-C.T."/>
            <person name="Winkler M.E."/>
        </authorList>
    </citation>
    <scope>NUCLEOTIDE SEQUENCE</scope>
</reference>
<evidence type="ECO:0000256" key="1">
    <source>
        <dbReference type="SAM" id="Phobius"/>
    </source>
</evidence>
<evidence type="ECO:0000313" key="2">
    <source>
        <dbReference type="EMBL" id="SUZ66479.1"/>
    </source>
</evidence>